<proteinExistence type="predicted"/>
<dbReference type="EMBL" id="CP132315">
    <property type="protein sequence ID" value="WLS05200.1"/>
    <property type="molecule type" value="Genomic_DNA"/>
</dbReference>
<geneLocation type="plasmid" evidence="1 2">
    <name>unnamed1</name>
</geneLocation>
<keyword evidence="2" id="KW-1185">Reference proteome</keyword>
<evidence type="ECO:0008006" key="3">
    <source>
        <dbReference type="Google" id="ProtNLM"/>
    </source>
</evidence>
<sequence>MSAVHETFMEFWPVEIRDVSLPHVEVAVTEREYEALARCHRHGPSSQSARSLEDLSDRIVAAAAPYSNECFLRLGYGSWAASQLRAFGTLRVGAPVAVLDVLQLADKRLSTIARRFVDGFLPSVFVRPFLAFDRRREMRVPVRSDGVNAPVWRDPAFRHLPVAMEEADEAIAFVEGFRQALPGIPTHVDIMKFEDGHRVLDINPHH</sequence>
<reference evidence="1 2" key="1">
    <citation type="submission" date="2023-08" db="EMBL/GenBank/DDBJ databases">
        <title>Pathogen: clinical or host-associated sample.</title>
        <authorList>
            <person name="Hergert J."/>
            <person name="Casey R."/>
            <person name="Wagner J."/>
            <person name="Young E.L."/>
            <person name="Oakeson K.F."/>
        </authorList>
    </citation>
    <scope>NUCLEOTIDE SEQUENCE [LARGE SCALE GENOMIC DNA]</scope>
    <source>
        <strain evidence="1 2">UPHL-collab-2</strain>
        <plasmid evidence="1 2">unnamed1</plasmid>
    </source>
</reference>
<protein>
    <recommendedName>
        <fullName evidence="3">ATP-grasp domain-containing protein</fullName>
    </recommendedName>
</protein>
<keyword evidence="1" id="KW-0614">Plasmid</keyword>
<name>A0ABY9K9G3_9HYPH</name>
<evidence type="ECO:0000313" key="2">
    <source>
        <dbReference type="Proteomes" id="UP001225788"/>
    </source>
</evidence>
<organism evidence="1 2">
    <name type="scientific">Shinella oryzae</name>
    <dbReference type="NCBI Taxonomy" id="2871820"/>
    <lineage>
        <taxon>Bacteria</taxon>
        <taxon>Pseudomonadati</taxon>
        <taxon>Pseudomonadota</taxon>
        <taxon>Alphaproteobacteria</taxon>
        <taxon>Hyphomicrobiales</taxon>
        <taxon>Rhizobiaceae</taxon>
        <taxon>Shinella</taxon>
    </lineage>
</organism>
<dbReference type="RefSeq" id="WP_306161666.1">
    <property type="nucleotide sequence ID" value="NZ_CP132315.1"/>
</dbReference>
<dbReference type="Proteomes" id="UP001225788">
    <property type="component" value="Plasmid unnamed1"/>
</dbReference>
<evidence type="ECO:0000313" key="1">
    <source>
        <dbReference type="EMBL" id="WLS05200.1"/>
    </source>
</evidence>
<gene>
    <name evidence="1" type="ORF">Q9315_23890</name>
</gene>
<accession>A0ABY9K9G3</accession>